<dbReference type="InterPro" id="IPR003673">
    <property type="entry name" value="CoA-Trfase_fam_III"/>
</dbReference>
<dbReference type="Pfam" id="PF02515">
    <property type="entry name" value="CoA_transf_3"/>
    <property type="match status" value="1"/>
</dbReference>
<sequence>MTENRRALTGIRVLDLTRLAPGPYCSMLLADLGADVVMVGGGRTGAPIPVLRRGKHAIEVDLKTRKGRALLDRMVEHTDVLVESFRPGVAARLGAGHERLSRINPRLVSCSLTGYGQDGPLAQRAGHDINYLAIAGALGTFGAADAPPTPPLNLLADFGGGGLLAAFGILAALHERERSGVGQHVDAAMVDGVLSMMAMPFADWGTPTLPRRGTGALTGTMPVYRTYECADGRYVAVGALEPRFFAALWTELGLGDGTEVPDHLDPAGFPELTRALETVFRSKDRDTWAAHFADSDACVTPVLEPGELAAHPHVTARHPDFALDRVPAVPKFSRTPAAPGGTPAPEETVAVLASFGLTPDEAARVVAPRDAATGDLSWPPITRPHPGSTQEGMPQA</sequence>
<name>A0ABW5FKM6_9PSEU</name>
<dbReference type="Proteomes" id="UP001597417">
    <property type="component" value="Unassembled WGS sequence"/>
</dbReference>
<dbReference type="InterPro" id="IPR044855">
    <property type="entry name" value="CoA-Trfase_III_dom3_sf"/>
</dbReference>
<organism evidence="2 3">
    <name type="scientific">Amycolatopsis pigmentata</name>
    <dbReference type="NCBI Taxonomy" id="450801"/>
    <lineage>
        <taxon>Bacteria</taxon>
        <taxon>Bacillati</taxon>
        <taxon>Actinomycetota</taxon>
        <taxon>Actinomycetes</taxon>
        <taxon>Pseudonocardiales</taxon>
        <taxon>Pseudonocardiaceae</taxon>
        <taxon>Amycolatopsis</taxon>
    </lineage>
</organism>
<dbReference type="RefSeq" id="WP_378261476.1">
    <property type="nucleotide sequence ID" value="NZ_JBHUKR010000004.1"/>
</dbReference>
<dbReference type="EMBL" id="JBHUKR010000004">
    <property type="protein sequence ID" value="MFD2415568.1"/>
    <property type="molecule type" value="Genomic_DNA"/>
</dbReference>
<dbReference type="PANTHER" id="PTHR48228">
    <property type="entry name" value="SUCCINYL-COA--D-CITRAMALATE COA-TRANSFERASE"/>
    <property type="match status" value="1"/>
</dbReference>
<dbReference type="InterPro" id="IPR050509">
    <property type="entry name" value="CoA-transferase_III"/>
</dbReference>
<proteinExistence type="predicted"/>
<dbReference type="Gene3D" id="3.30.1540.10">
    <property type="entry name" value="formyl-coa transferase, domain 3"/>
    <property type="match status" value="1"/>
</dbReference>
<dbReference type="InterPro" id="IPR023606">
    <property type="entry name" value="CoA-Trfase_III_dom_1_sf"/>
</dbReference>
<dbReference type="SUPFAM" id="SSF89796">
    <property type="entry name" value="CoA-transferase family III (CaiB/BaiF)"/>
    <property type="match status" value="1"/>
</dbReference>
<dbReference type="PANTHER" id="PTHR48228:SF5">
    <property type="entry name" value="ALPHA-METHYLACYL-COA RACEMASE"/>
    <property type="match status" value="1"/>
</dbReference>
<comment type="caution">
    <text evidence="2">The sequence shown here is derived from an EMBL/GenBank/DDBJ whole genome shotgun (WGS) entry which is preliminary data.</text>
</comment>
<dbReference type="GO" id="GO:0016740">
    <property type="term" value="F:transferase activity"/>
    <property type="evidence" value="ECO:0007669"/>
    <property type="project" value="UniProtKB-KW"/>
</dbReference>
<evidence type="ECO:0000313" key="2">
    <source>
        <dbReference type="EMBL" id="MFD2415568.1"/>
    </source>
</evidence>
<reference evidence="3" key="1">
    <citation type="journal article" date="2019" name="Int. J. Syst. Evol. Microbiol.">
        <title>The Global Catalogue of Microorganisms (GCM) 10K type strain sequencing project: providing services to taxonomists for standard genome sequencing and annotation.</title>
        <authorList>
            <consortium name="The Broad Institute Genomics Platform"/>
            <consortium name="The Broad Institute Genome Sequencing Center for Infectious Disease"/>
            <person name="Wu L."/>
            <person name="Ma J."/>
        </authorList>
    </citation>
    <scope>NUCLEOTIDE SEQUENCE [LARGE SCALE GENOMIC DNA]</scope>
    <source>
        <strain evidence="3">CGMCC 4.7645</strain>
    </source>
</reference>
<protein>
    <submittedName>
        <fullName evidence="2">CaiB/BaiF CoA transferase family protein</fullName>
    </submittedName>
</protein>
<keyword evidence="2" id="KW-0808">Transferase</keyword>
<feature type="compositionally biased region" description="Polar residues" evidence="1">
    <location>
        <begin position="387"/>
        <end position="396"/>
    </location>
</feature>
<dbReference type="Gene3D" id="3.40.50.10540">
    <property type="entry name" value="Crotonobetainyl-coa:carnitine coa-transferase, domain 1"/>
    <property type="match status" value="1"/>
</dbReference>
<accession>A0ABW5FKM6</accession>
<gene>
    <name evidence="2" type="ORF">ACFSXZ_04420</name>
</gene>
<keyword evidence="3" id="KW-1185">Reference proteome</keyword>
<feature type="region of interest" description="Disordered" evidence="1">
    <location>
        <begin position="368"/>
        <end position="396"/>
    </location>
</feature>
<evidence type="ECO:0000256" key="1">
    <source>
        <dbReference type="SAM" id="MobiDB-lite"/>
    </source>
</evidence>
<evidence type="ECO:0000313" key="3">
    <source>
        <dbReference type="Proteomes" id="UP001597417"/>
    </source>
</evidence>